<dbReference type="AlphaFoldDB" id="G0UMS0"/>
<protein>
    <recommendedName>
        <fullName evidence="4">T. congolense-specific, cell surface-expressed gene family</fullName>
    </recommendedName>
</protein>
<evidence type="ECO:0000256" key="1">
    <source>
        <dbReference type="SAM" id="Phobius"/>
    </source>
</evidence>
<gene>
    <name evidence="3" type="ORF">TCIL3000_5_1820</name>
</gene>
<organism evidence="3">
    <name type="scientific">Trypanosoma congolense (strain IL3000)</name>
    <dbReference type="NCBI Taxonomy" id="1068625"/>
    <lineage>
        <taxon>Eukaryota</taxon>
        <taxon>Discoba</taxon>
        <taxon>Euglenozoa</taxon>
        <taxon>Kinetoplastea</taxon>
        <taxon>Metakinetoplastina</taxon>
        <taxon>Trypanosomatida</taxon>
        <taxon>Trypanosomatidae</taxon>
        <taxon>Trypanosoma</taxon>
        <taxon>Nannomonas</taxon>
    </lineage>
</organism>
<feature type="chain" id="PRO_5003410222" description="T. congolense-specific, cell surface-expressed gene family" evidence="2">
    <location>
        <begin position="28"/>
        <end position="105"/>
    </location>
</feature>
<keyword evidence="1" id="KW-0812">Transmembrane</keyword>
<reference evidence="3" key="1">
    <citation type="journal article" date="2012" name="Proc. Natl. Acad. Sci. U.S.A.">
        <title>Antigenic diversity is generated by distinct evolutionary mechanisms in African trypanosome species.</title>
        <authorList>
            <person name="Jackson A.P."/>
            <person name="Berry A."/>
            <person name="Aslett M."/>
            <person name="Allison H.C."/>
            <person name="Burton P."/>
            <person name="Vavrova-Anderson J."/>
            <person name="Brown R."/>
            <person name="Browne H."/>
            <person name="Corton N."/>
            <person name="Hauser H."/>
            <person name="Gamble J."/>
            <person name="Gilderthorp R."/>
            <person name="Marcello L."/>
            <person name="McQuillan J."/>
            <person name="Otto T.D."/>
            <person name="Quail M.A."/>
            <person name="Sanders M.J."/>
            <person name="van Tonder A."/>
            <person name="Ginger M.L."/>
            <person name="Field M.C."/>
            <person name="Barry J.D."/>
            <person name="Hertz-Fowler C."/>
            <person name="Berriman M."/>
        </authorList>
    </citation>
    <scope>NUCLEOTIDE SEQUENCE</scope>
    <source>
        <strain evidence="3">IL3000</strain>
    </source>
</reference>
<feature type="transmembrane region" description="Helical" evidence="1">
    <location>
        <begin position="53"/>
        <end position="75"/>
    </location>
</feature>
<keyword evidence="2" id="KW-0732">Signal</keyword>
<feature type="transmembrane region" description="Helical" evidence="1">
    <location>
        <begin position="82"/>
        <end position="104"/>
    </location>
</feature>
<evidence type="ECO:0000313" key="3">
    <source>
        <dbReference type="EMBL" id="CCC90478.1"/>
    </source>
</evidence>
<keyword evidence="1" id="KW-0472">Membrane</keyword>
<proteinExistence type="predicted"/>
<evidence type="ECO:0008006" key="4">
    <source>
        <dbReference type="Google" id="ProtNLM"/>
    </source>
</evidence>
<sequence length="105" mass="11690">MLRAPTRVSHLISSWWASFFFPCPSSAVGVSVWIRSGASEKQGGGRAESSGTLGKPFVVVIFFFSESFVCLFLHASIFIQKHLLFCVFFCFCFLLLFGIHNSLIS</sequence>
<name>G0UMS0_TRYCI</name>
<evidence type="ECO:0000256" key="2">
    <source>
        <dbReference type="SAM" id="SignalP"/>
    </source>
</evidence>
<dbReference type="EMBL" id="HE575318">
    <property type="protein sequence ID" value="CCC90478.1"/>
    <property type="molecule type" value="Genomic_DNA"/>
</dbReference>
<keyword evidence="1" id="KW-1133">Transmembrane helix</keyword>
<accession>G0UMS0</accession>
<feature type="signal peptide" evidence="2">
    <location>
        <begin position="1"/>
        <end position="27"/>
    </location>
</feature>